<keyword evidence="1" id="KW-0732">Signal</keyword>
<comment type="caution">
    <text evidence="2">The sequence shown here is derived from an EMBL/GenBank/DDBJ whole genome shotgun (WGS) entry which is preliminary data.</text>
</comment>
<feature type="chain" id="PRO_5015157788" evidence="1">
    <location>
        <begin position="17"/>
        <end position="43"/>
    </location>
</feature>
<evidence type="ECO:0000313" key="3">
    <source>
        <dbReference type="Proteomes" id="UP000238479"/>
    </source>
</evidence>
<sequence>MYLLHLLQLFPWRLRAKLITPQVCICSISSVQPLILMTVREPL</sequence>
<dbReference type="EMBL" id="PDCK01000041">
    <property type="protein sequence ID" value="PRQ45217.1"/>
    <property type="molecule type" value="Genomic_DNA"/>
</dbReference>
<accession>A0A2P6RFM3</accession>
<feature type="signal peptide" evidence="1">
    <location>
        <begin position="1"/>
        <end position="16"/>
    </location>
</feature>
<protein>
    <submittedName>
        <fullName evidence="2">Uncharacterized protein</fullName>
    </submittedName>
</protein>
<evidence type="ECO:0000313" key="2">
    <source>
        <dbReference type="EMBL" id="PRQ45217.1"/>
    </source>
</evidence>
<gene>
    <name evidence="2" type="ORF">RchiOBHm_Chr3g0487751</name>
</gene>
<dbReference type="Gramene" id="PRQ45217">
    <property type="protein sequence ID" value="PRQ45217"/>
    <property type="gene ID" value="RchiOBHm_Chr3g0487751"/>
</dbReference>
<proteinExistence type="predicted"/>
<dbReference type="AlphaFoldDB" id="A0A2P6RFM3"/>
<evidence type="ECO:0000256" key="1">
    <source>
        <dbReference type="SAM" id="SignalP"/>
    </source>
</evidence>
<reference evidence="2 3" key="1">
    <citation type="journal article" date="2018" name="Nat. Genet.">
        <title>The Rosa genome provides new insights in the design of modern roses.</title>
        <authorList>
            <person name="Bendahmane M."/>
        </authorList>
    </citation>
    <scope>NUCLEOTIDE SEQUENCE [LARGE SCALE GENOMIC DNA]</scope>
    <source>
        <strain evidence="3">cv. Old Blush</strain>
    </source>
</reference>
<organism evidence="2 3">
    <name type="scientific">Rosa chinensis</name>
    <name type="common">China rose</name>
    <dbReference type="NCBI Taxonomy" id="74649"/>
    <lineage>
        <taxon>Eukaryota</taxon>
        <taxon>Viridiplantae</taxon>
        <taxon>Streptophyta</taxon>
        <taxon>Embryophyta</taxon>
        <taxon>Tracheophyta</taxon>
        <taxon>Spermatophyta</taxon>
        <taxon>Magnoliopsida</taxon>
        <taxon>eudicotyledons</taxon>
        <taxon>Gunneridae</taxon>
        <taxon>Pentapetalae</taxon>
        <taxon>rosids</taxon>
        <taxon>fabids</taxon>
        <taxon>Rosales</taxon>
        <taxon>Rosaceae</taxon>
        <taxon>Rosoideae</taxon>
        <taxon>Rosoideae incertae sedis</taxon>
        <taxon>Rosa</taxon>
    </lineage>
</organism>
<name>A0A2P6RFM3_ROSCH</name>
<keyword evidence="3" id="KW-1185">Reference proteome</keyword>
<dbReference type="Proteomes" id="UP000238479">
    <property type="component" value="Chromosome 3"/>
</dbReference>